<evidence type="ECO:0000313" key="7">
    <source>
        <dbReference type="EMBL" id="KAH6834434.1"/>
    </source>
</evidence>
<dbReference type="SMART" id="SM01019">
    <property type="entry name" value="B3"/>
    <property type="match status" value="1"/>
</dbReference>
<evidence type="ECO:0000256" key="5">
    <source>
        <dbReference type="ARBA" id="ARBA00023242"/>
    </source>
</evidence>
<dbReference type="Gene3D" id="2.40.330.10">
    <property type="entry name" value="DNA-binding pseudobarrel domain"/>
    <property type="match status" value="1"/>
</dbReference>
<dbReference type="CDD" id="cd10017">
    <property type="entry name" value="B3_DNA"/>
    <property type="match status" value="1"/>
</dbReference>
<proteinExistence type="predicted"/>
<comment type="subcellular location">
    <subcellularLocation>
        <location evidence="1">Nucleus</location>
    </subcellularLocation>
</comment>
<dbReference type="InterPro" id="IPR003340">
    <property type="entry name" value="B3_DNA-bd"/>
</dbReference>
<keyword evidence="2" id="KW-0805">Transcription regulation</keyword>
<name>A0AAD4JIE4_PERFH</name>
<accession>A0AAD4JIE4</accession>
<dbReference type="PANTHER" id="PTHR31920:SF122">
    <property type="entry name" value="B3 DOMAIN-CONTAINING PROTEIN REM23"/>
    <property type="match status" value="1"/>
</dbReference>
<dbReference type="AlphaFoldDB" id="A0AAD4JIE4"/>
<dbReference type="GO" id="GO:0005634">
    <property type="term" value="C:nucleus"/>
    <property type="evidence" value="ECO:0007669"/>
    <property type="project" value="UniProtKB-SubCell"/>
</dbReference>
<sequence>MGNNPNTAVIRPSFFKPLMNDYSTKLRLPFVFVKKHRKFLPENAMLRIRTGKIWNMKIEEYYEDGEGLCFFTEGWSDFVRDLELQNMQMLVFSLNVDKAAFNVTVYEENSNEKGILHR</sequence>
<protein>
    <recommendedName>
        <fullName evidence="6">TF-B3 domain-containing protein</fullName>
    </recommendedName>
</protein>
<reference evidence="7 8" key="1">
    <citation type="journal article" date="2021" name="Nat. Commun.">
        <title>Incipient diploidization of the medicinal plant Perilla within 10,000 years.</title>
        <authorList>
            <person name="Zhang Y."/>
            <person name="Shen Q."/>
            <person name="Leng L."/>
            <person name="Zhang D."/>
            <person name="Chen S."/>
            <person name="Shi Y."/>
            <person name="Ning Z."/>
            <person name="Chen S."/>
        </authorList>
    </citation>
    <scope>NUCLEOTIDE SEQUENCE [LARGE SCALE GENOMIC DNA]</scope>
    <source>
        <strain evidence="8">cv. PC099</strain>
    </source>
</reference>
<keyword evidence="5" id="KW-0539">Nucleus</keyword>
<comment type="caution">
    <text evidence="7">The sequence shown here is derived from an EMBL/GenBank/DDBJ whole genome shotgun (WGS) entry which is preliminary data.</text>
</comment>
<keyword evidence="3" id="KW-0238">DNA-binding</keyword>
<dbReference type="PROSITE" id="PS50863">
    <property type="entry name" value="B3"/>
    <property type="match status" value="1"/>
</dbReference>
<gene>
    <name evidence="7" type="ORF">C2S53_004169</name>
</gene>
<keyword evidence="8" id="KW-1185">Reference proteome</keyword>
<dbReference type="InterPro" id="IPR015300">
    <property type="entry name" value="DNA-bd_pseudobarrel_sf"/>
</dbReference>
<evidence type="ECO:0000256" key="2">
    <source>
        <dbReference type="ARBA" id="ARBA00023015"/>
    </source>
</evidence>
<keyword evidence="4" id="KW-0804">Transcription</keyword>
<dbReference type="Pfam" id="PF02362">
    <property type="entry name" value="B3"/>
    <property type="match status" value="1"/>
</dbReference>
<evidence type="ECO:0000256" key="3">
    <source>
        <dbReference type="ARBA" id="ARBA00023125"/>
    </source>
</evidence>
<dbReference type="SUPFAM" id="SSF101936">
    <property type="entry name" value="DNA-binding pseudobarrel domain"/>
    <property type="match status" value="1"/>
</dbReference>
<evidence type="ECO:0000256" key="1">
    <source>
        <dbReference type="ARBA" id="ARBA00004123"/>
    </source>
</evidence>
<dbReference type="EMBL" id="SDAM02000050">
    <property type="protein sequence ID" value="KAH6834434.1"/>
    <property type="molecule type" value="Genomic_DNA"/>
</dbReference>
<dbReference type="Proteomes" id="UP001190926">
    <property type="component" value="Unassembled WGS sequence"/>
</dbReference>
<dbReference type="GO" id="GO:0003677">
    <property type="term" value="F:DNA binding"/>
    <property type="evidence" value="ECO:0007669"/>
    <property type="project" value="UniProtKB-KW"/>
</dbReference>
<evidence type="ECO:0000259" key="6">
    <source>
        <dbReference type="PROSITE" id="PS50863"/>
    </source>
</evidence>
<evidence type="ECO:0000256" key="4">
    <source>
        <dbReference type="ARBA" id="ARBA00023163"/>
    </source>
</evidence>
<dbReference type="PANTHER" id="PTHR31920">
    <property type="entry name" value="B3 DOMAIN-CONTAINING"/>
    <property type="match status" value="1"/>
</dbReference>
<dbReference type="InterPro" id="IPR050655">
    <property type="entry name" value="Plant_B3_domain"/>
</dbReference>
<organism evidence="7 8">
    <name type="scientific">Perilla frutescens var. hirtella</name>
    <name type="common">Perilla citriodora</name>
    <name type="synonym">Perilla setoyensis</name>
    <dbReference type="NCBI Taxonomy" id="608512"/>
    <lineage>
        <taxon>Eukaryota</taxon>
        <taxon>Viridiplantae</taxon>
        <taxon>Streptophyta</taxon>
        <taxon>Embryophyta</taxon>
        <taxon>Tracheophyta</taxon>
        <taxon>Spermatophyta</taxon>
        <taxon>Magnoliopsida</taxon>
        <taxon>eudicotyledons</taxon>
        <taxon>Gunneridae</taxon>
        <taxon>Pentapetalae</taxon>
        <taxon>asterids</taxon>
        <taxon>lamiids</taxon>
        <taxon>Lamiales</taxon>
        <taxon>Lamiaceae</taxon>
        <taxon>Nepetoideae</taxon>
        <taxon>Elsholtzieae</taxon>
        <taxon>Perilla</taxon>
    </lineage>
</organism>
<feature type="domain" description="TF-B3" evidence="6">
    <location>
        <begin position="11"/>
        <end position="109"/>
    </location>
</feature>
<evidence type="ECO:0000313" key="8">
    <source>
        <dbReference type="Proteomes" id="UP001190926"/>
    </source>
</evidence>